<reference evidence="10" key="1">
    <citation type="submission" date="2022-03" db="EMBL/GenBank/DDBJ databases">
        <title>Sea Food Isolates.</title>
        <authorList>
            <person name="Li c."/>
        </authorList>
    </citation>
    <scope>NUCLEOTIDE SEQUENCE</scope>
    <source>
        <strain evidence="10">19PA01SH03</strain>
    </source>
</reference>
<feature type="domain" description="Fe2OG dioxygenase" evidence="9">
    <location>
        <begin position="105"/>
        <end position="202"/>
    </location>
</feature>
<dbReference type="PANTHER" id="PTHR31212:SF4">
    <property type="entry name" value="ALPHA-KETOGLUTARATE-DEPENDENT DIOXYGENASE ALKB HOMOLOG 3"/>
    <property type="match status" value="1"/>
</dbReference>
<evidence type="ECO:0000256" key="8">
    <source>
        <dbReference type="ARBA" id="ARBA00023204"/>
    </source>
</evidence>
<evidence type="ECO:0000256" key="1">
    <source>
        <dbReference type="ARBA" id="ARBA00001954"/>
    </source>
</evidence>
<keyword evidence="4" id="KW-0460">Magnesium</keyword>
<keyword evidence="5 10" id="KW-0223">Dioxygenase</keyword>
<accession>A0AAU6STY9</accession>
<dbReference type="GO" id="GO:0006307">
    <property type="term" value="P:DNA alkylation repair"/>
    <property type="evidence" value="ECO:0007669"/>
    <property type="project" value="InterPro"/>
</dbReference>
<dbReference type="GO" id="GO:0016705">
    <property type="term" value="F:oxidoreductase activity, acting on paired donors, with incorporation or reduction of molecular oxygen"/>
    <property type="evidence" value="ECO:0007669"/>
    <property type="project" value="UniProtKB-ARBA"/>
</dbReference>
<dbReference type="GO" id="GO:0046872">
    <property type="term" value="F:metal ion binding"/>
    <property type="evidence" value="ECO:0007669"/>
    <property type="project" value="UniProtKB-KW"/>
</dbReference>
<dbReference type="Gene3D" id="2.60.120.590">
    <property type="entry name" value="Alpha-ketoglutarate-dependent dioxygenase AlkB-like"/>
    <property type="match status" value="1"/>
</dbReference>
<evidence type="ECO:0000256" key="3">
    <source>
        <dbReference type="ARBA" id="ARBA00022763"/>
    </source>
</evidence>
<evidence type="ECO:0000256" key="2">
    <source>
        <dbReference type="ARBA" id="ARBA00022723"/>
    </source>
</evidence>
<dbReference type="FunFam" id="2.60.120.590:FF:000004">
    <property type="entry name" value="DNA oxidative demethylase ALKBH2"/>
    <property type="match status" value="1"/>
</dbReference>
<keyword evidence="8" id="KW-0234">DNA repair</keyword>
<comment type="cofactor">
    <cofactor evidence="1">
        <name>Fe(2+)</name>
        <dbReference type="ChEBI" id="CHEBI:29033"/>
    </cofactor>
</comment>
<sequence length="203" mass="23201">MPTPVSIPESTPTPSWLTINDGQLLWIPDFLSMEQADNAYQRLSLELNWQQQAIMMFGKPIMQPRLHAWYGEKAYRYSGLSLAPQPWAAALLPLKAQCERVANQPFNSVLANLYRHGQDSMGWHQDNETELGHQPVIASLSLGATRRFALRHIQSKEKLIFELSHGSLLVMAGDTQHYWQHTIPKTRQSCQPRINLTFRQIIG</sequence>
<dbReference type="PROSITE" id="PS51471">
    <property type="entry name" value="FE2OG_OXY"/>
    <property type="match status" value="1"/>
</dbReference>
<dbReference type="InterPro" id="IPR032854">
    <property type="entry name" value="ALKBH3"/>
</dbReference>
<keyword evidence="6" id="KW-0560">Oxidoreductase</keyword>
<dbReference type="InterPro" id="IPR027450">
    <property type="entry name" value="AlkB-like"/>
</dbReference>
<dbReference type="EMBL" id="CP095339">
    <property type="protein sequence ID" value="XAG23435.1"/>
    <property type="molecule type" value="Genomic_DNA"/>
</dbReference>
<evidence type="ECO:0000259" key="9">
    <source>
        <dbReference type="PROSITE" id="PS51471"/>
    </source>
</evidence>
<keyword evidence="7" id="KW-0408">Iron</keyword>
<dbReference type="GO" id="GO:0016787">
    <property type="term" value="F:hydrolase activity"/>
    <property type="evidence" value="ECO:0007669"/>
    <property type="project" value="UniProtKB-ARBA"/>
</dbReference>
<organism evidence="10">
    <name type="scientific">bacterium 19PA01SH03</name>
    <dbReference type="NCBI Taxonomy" id="2920705"/>
    <lineage>
        <taxon>Bacteria</taxon>
    </lineage>
</organism>
<name>A0AAU6STY9_UNCXX</name>
<evidence type="ECO:0000256" key="6">
    <source>
        <dbReference type="ARBA" id="ARBA00023002"/>
    </source>
</evidence>
<dbReference type="AlphaFoldDB" id="A0AAU6STY9"/>
<keyword evidence="2" id="KW-0479">Metal-binding</keyword>
<dbReference type="Pfam" id="PF13532">
    <property type="entry name" value="2OG-FeII_Oxy_2"/>
    <property type="match status" value="1"/>
</dbReference>
<dbReference type="PANTHER" id="PTHR31212">
    <property type="entry name" value="ALPHA-KETOGLUTARATE-DEPENDENT DIOXYGENASE ALKB HOMOLOG 3"/>
    <property type="match status" value="1"/>
</dbReference>
<gene>
    <name evidence="10" type="ORF">MRN70_17155</name>
</gene>
<evidence type="ECO:0000313" key="10">
    <source>
        <dbReference type="EMBL" id="XAG23435.1"/>
    </source>
</evidence>
<keyword evidence="3" id="KW-0227">DNA damage</keyword>
<dbReference type="InterPro" id="IPR005123">
    <property type="entry name" value="Oxoglu/Fe-dep_dioxygenase_dom"/>
</dbReference>
<protein>
    <submittedName>
        <fullName evidence="10">Alpha-ketoglutarate-dependent dioxygenase AlkB</fullName>
    </submittedName>
</protein>
<proteinExistence type="predicted"/>
<evidence type="ECO:0000256" key="4">
    <source>
        <dbReference type="ARBA" id="ARBA00022842"/>
    </source>
</evidence>
<dbReference type="SUPFAM" id="SSF51197">
    <property type="entry name" value="Clavaminate synthase-like"/>
    <property type="match status" value="1"/>
</dbReference>
<evidence type="ECO:0000256" key="5">
    <source>
        <dbReference type="ARBA" id="ARBA00022964"/>
    </source>
</evidence>
<evidence type="ECO:0000256" key="7">
    <source>
        <dbReference type="ARBA" id="ARBA00023004"/>
    </source>
</evidence>
<dbReference type="GO" id="GO:0032451">
    <property type="term" value="F:demethylase activity"/>
    <property type="evidence" value="ECO:0007669"/>
    <property type="project" value="UniProtKB-ARBA"/>
</dbReference>
<dbReference type="GO" id="GO:0140097">
    <property type="term" value="F:catalytic activity, acting on DNA"/>
    <property type="evidence" value="ECO:0007669"/>
    <property type="project" value="UniProtKB-ARBA"/>
</dbReference>
<dbReference type="InterPro" id="IPR037151">
    <property type="entry name" value="AlkB-like_sf"/>
</dbReference>
<dbReference type="GO" id="GO:0051213">
    <property type="term" value="F:dioxygenase activity"/>
    <property type="evidence" value="ECO:0007669"/>
    <property type="project" value="UniProtKB-KW"/>
</dbReference>